<gene>
    <name evidence="4" type="ORF">HG536_0A07460</name>
</gene>
<accession>A0A7G3ZBP5</accession>
<dbReference type="PANTHER" id="PTHR28049:SF1">
    <property type="entry name" value="DSC E3 UBIQUITIN LIGASE COMPLEX SUBUNIT 3"/>
    <property type="match status" value="1"/>
</dbReference>
<dbReference type="InterPro" id="IPR045226">
    <property type="entry name" value="Dsc3"/>
</dbReference>
<dbReference type="AlphaFoldDB" id="A0A7G3ZBP5"/>
<feature type="transmembrane region" description="Helical" evidence="1">
    <location>
        <begin position="261"/>
        <end position="277"/>
    </location>
</feature>
<protein>
    <recommendedName>
        <fullName evidence="6">DSC E3 ubiquitin ligase complex subunit 3 C-terminal domain-containing protein</fullName>
    </recommendedName>
</protein>
<sequence length="279" mass="32018">MRTGLSMSQEPLLPLYNARGAETGTSRSRYLVIRFSDVSIHDLPLDITQVPYSSINTHWLREKCREFRSDETSMRRLRFIHGGAMLNTHTDLSEELNRYFMQQQQRSGEDENRFYIHCIVGTERLTREQVANEDSLDDIAPSSEGTTTQAIGFDRLRAVGFSEQEIELLRQQFRSAYGDLEEEMANSQPRDLRQLEEQWMESDARNNDLNAPGAGGFNSAPIANYKHNRDLLIGICIGFFLGVFGLLLMKMNGLFNKRQKMSIFAGIIVNIMFNIVRSF</sequence>
<evidence type="ECO:0000259" key="3">
    <source>
        <dbReference type="Pfam" id="PF13373"/>
    </source>
</evidence>
<dbReference type="KEGG" id="tgb:HG536_0A07460"/>
<dbReference type="Pfam" id="PF10302">
    <property type="entry name" value="Dsc3_N"/>
    <property type="match status" value="1"/>
</dbReference>
<keyword evidence="5" id="KW-1185">Reference proteome</keyword>
<keyword evidence="1" id="KW-0812">Transmembrane</keyword>
<dbReference type="PANTHER" id="PTHR28049">
    <property type="entry name" value="TRANSMEMBRANE PROTEIN YOR223W"/>
    <property type="match status" value="1"/>
</dbReference>
<dbReference type="InterPro" id="IPR025390">
    <property type="entry name" value="Dsc3_C"/>
</dbReference>
<feature type="transmembrane region" description="Helical" evidence="1">
    <location>
        <begin position="231"/>
        <end position="249"/>
    </location>
</feature>
<dbReference type="Pfam" id="PF13373">
    <property type="entry name" value="Dsc3_C"/>
    <property type="match status" value="1"/>
</dbReference>
<reference evidence="4 5" key="1">
    <citation type="submission" date="2020-06" db="EMBL/GenBank/DDBJ databases">
        <title>The yeast mating-type switching endonuclease HO is a domesticated member of an unorthodox homing genetic element family.</title>
        <authorList>
            <person name="Coughlan A.Y."/>
            <person name="Lombardi L."/>
            <person name="Braun-Galleani S."/>
            <person name="Martos A.R."/>
            <person name="Galeote V."/>
            <person name="Bigey F."/>
            <person name="Dequin S."/>
            <person name="Byrne K.P."/>
            <person name="Wolfe K.H."/>
        </authorList>
    </citation>
    <scope>NUCLEOTIDE SEQUENCE [LARGE SCALE GENOMIC DNA]</scope>
    <source>
        <strain evidence="4 5">CBS764</strain>
    </source>
</reference>
<dbReference type="OrthoDB" id="2556122at2759"/>
<evidence type="ECO:0000313" key="5">
    <source>
        <dbReference type="Proteomes" id="UP000515788"/>
    </source>
</evidence>
<dbReference type="EMBL" id="CP059246">
    <property type="protein sequence ID" value="QLL30931.1"/>
    <property type="molecule type" value="Genomic_DNA"/>
</dbReference>
<proteinExistence type="predicted"/>
<organism evidence="4 5">
    <name type="scientific">Torulaspora globosa</name>
    <dbReference type="NCBI Taxonomy" id="48254"/>
    <lineage>
        <taxon>Eukaryota</taxon>
        <taxon>Fungi</taxon>
        <taxon>Dikarya</taxon>
        <taxon>Ascomycota</taxon>
        <taxon>Saccharomycotina</taxon>
        <taxon>Saccharomycetes</taxon>
        <taxon>Saccharomycetales</taxon>
        <taxon>Saccharomycetaceae</taxon>
        <taxon>Torulaspora</taxon>
    </lineage>
</organism>
<evidence type="ECO:0000256" key="1">
    <source>
        <dbReference type="SAM" id="Phobius"/>
    </source>
</evidence>
<feature type="domain" description="DSC E3 ubiquitin ligase complex subunit 3 C-terminal" evidence="3">
    <location>
        <begin position="151"/>
        <end position="277"/>
    </location>
</feature>
<dbReference type="InterPro" id="IPR019413">
    <property type="entry name" value="Dsc3_ub-like_dom"/>
</dbReference>
<evidence type="ECO:0008006" key="6">
    <source>
        <dbReference type="Google" id="ProtNLM"/>
    </source>
</evidence>
<name>A0A7G3ZBP5_9SACH</name>
<dbReference type="GeneID" id="59324028"/>
<dbReference type="GO" id="GO:0005783">
    <property type="term" value="C:endoplasmic reticulum"/>
    <property type="evidence" value="ECO:0007669"/>
    <property type="project" value="TreeGrafter"/>
</dbReference>
<feature type="domain" description="DSC E3 ubiquitin ligase complex subunit 3 ubiquitin-like" evidence="2">
    <location>
        <begin position="30"/>
        <end position="123"/>
    </location>
</feature>
<dbReference type="RefSeq" id="XP_037137606.1">
    <property type="nucleotide sequence ID" value="XM_037281711.1"/>
</dbReference>
<keyword evidence="1" id="KW-0472">Membrane</keyword>
<evidence type="ECO:0000259" key="2">
    <source>
        <dbReference type="Pfam" id="PF10302"/>
    </source>
</evidence>
<dbReference type="Proteomes" id="UP000515788">
    <property type="component" value="Chromosome 1"/>
</dbReference>
<keyword evidence="1" id="KW-1133">Transmembrane helix</keyword>
<dbReference type="GO" id="GO:0044695">
    <property type="term" value="C:Dsc E3 ubiquitin ligase complex"/>
    <property type="evidence" value="ECO:0007669"/>
    <property type="project" value="InterPro"/>
</dbReference>
<evidence type="ECO:0000313" key="4">
    <source>
        <dbReference type="EMBL" id="QLL30931.1"/>
    </source>
</evidence>